<dbReference type="PROSITE" id="PS50089">
    <property type="entry name" value="ZF_RING_2"/>
    <property type="match status" value="1"/>
</dbReference>
<dbReference type="Pfam" id="PF13639">
    <property type="entry name" value="zf-RING_2"/>
    <property type="match status" value="1"/>
</dbReference>
<dbReference type="SMART" id="SM01197">
    <property type="entry name" value="FANCL_C"/>
    <property type="match status" value="1"/>
</dbReference>
<reference evidence="8" key="3">
    <citation type="journal article" date="2017" name="Nature">
        <title>Genome sequence of the progenitor of the wheat D genome Aegilops tauschii.</title>
        <authorList>
            <person name="Luo M.C."/>
            <person name="Gu Y.Q."/>
            <person name="Puiu D."/>
            <person name="Wang H."/>
            <person name="Twardziok S.O."/>
            <person name="Deal K.R."/>
            <person name="Huo N."/>
            <person name="Zhu T."/>
            <person name="Wang L."/>
            <person name="Wang Y."/>
            <person name="McGuire P.E."/>
            <person name="Liu S."/>
            <person name="Long H."/>
            <person name="Ramasamy R.K."/>
            <person name="Rodriguez J.C."/>
            <person name="Van S.L."/>
            <person name="Yuan L."/>
            <person name="Wang Z."/>
            <person name="Xia Z."/>
            <person name="Xiao L."/>
            <person name="Anderson O.D."/>
            <person name="Ouyang S."/>
            <person name="Liang Y."/>
            <person name="Zimin A.V."/>
            <person name="Pertea G."/>
            <person name="Qi P."/>
            <person name="Bennetzen J.L."/>
            <person name="Dai X."/>
            <person name="Dawson M.W."/>
            <person name="Muller H.G."/>
            <person name="Kugler K."/>
            <person name="Rivarola-Duarte L."/>
            <person name="Spannagl M."/>
            <person name="Mayer K.F.X."/>
            <person name="Lu F.H."/>
            <person name="Bevan M.W."/>
            <person name="Leroy P."/>
            <person name="Li P."/>
            <person name="You F.M."/>
            <person name="Sun Q."/>
            <person name="Liu Z."/>
            <person name="Lyons E."/>
            <person name="Wicker T."/>
            <person name="Salzberg S.L."/>
            <person name="Devos K.M."/>
            <person name="Dvorak J."/>
        </authorList>
    </citation>
    <scope>NUCLEOTIDE SEQUENCE [LARGE SCALE GENOMIC DNA]</scope>
    <source>
        <strain evidence="8">cv. AL8/78</strain>
    </source>
</reference>
<reference evidence="9" key="2">
    <citation type="journal article" date="2017" name="Nat. Plants">
        <title>The Aegilops tauschii genome reveals multiple impacts of transposons.</title>
        <authorList>
            <person name="Zhao G."/>
            <person name="Zou C."/>
            <person name="Li K."/>
            <person name="Wang K."/>
            <person name="Li T."/>
            <person name="Gao L."/>
            <person name="Zhang X."/>
            <person name="Wang H."/>
            <person name="Yang Z."/>
            <person name="Liu X."/>
            <person name="Jiang W."/>
            <person name="Mao L."/>
            <person name="Kong X."/>
            <person name="Jiao Y."/>
            <person name="Jia J."/>
        </authorList>
    </citation>
    <scope>NUCLEOTIDE SEQUENCE [LARGE SCALE GENOMIC DNA]</scope>
    <source>
        <strain evidence="9">cv. AL8/78</strain>
    </source>
</reference>
<dbReference type="SMART" id="SM00184">
    <property type="entry name" value="RING"/>
    <property type="match status" value="1"/>
</dbReference>
<keyword evidence="6" id="KW-0812">Transmembrane</keyword>
<organism evidence="8 9">
    <name type="scientific">Aegilops tauschii subsp. strangulata</name>
    <name type="common">Goatgrass</name>
    <dbReference type="NCBI Taxonomy" id="200361"/>
    <lineage>
        <taxon>Eukaryota</taxon>
        <taxon>Viridiplantae</taxon>
        <taxon>Streptophyta</taxon>
        <taxon>Embryophyta</taxon>
        <taxon>Tracheophyta</taxon>
        <taxon>Spermatophyta</taxon>
        <taxon>Magnoliopsida</taxon>
        <taxon>Liliopsida</taxon>
        <taxon>Poales</taxon>
        <taxon>Poaceae</taxon>
        <taxon>BOP clade</taxon>
        <taxon>Pooideae</taxon>
        <taxon>Triticodae</taxon>
        <taxon>Triticeae</taxon>
        <taxon>Triticinae</taxon>
        <taxon>Aegilops</taxon>
    </lineage>
</organism>
<reference evidence="9" key="1">
    <citation type="journal article" date="2014" name="Science">
        <title>Ancient hybridizations among the ancestral genomes of bread wheat.</title>
        <authorList>
            <consortium name="International Wheat Genome Sequencing Consortium,"/>
            <person name="Marcussen T."/>
            <person name="Sandve S.R."/>
            <person name="Heier L."/>
            <person name="Spannagl M."/>
            <person name="Pfeifer M."/>
            <person name="Jakobsen K.S."/>
            <person name="Wulff B.B."/>
            <person name="Steuernagel B."/>
            <person name="Mayer K.F."/>
            <person name="Olsen O.A."/>
        </authorList>
    </citation>
    <scope>NUCLEOTIDE SEQUENCE [LARGE SCALE GENOMIC DNA]</scope>
    <source>
        <strain evidence="9">cv. AL8/78</strain>
    </source>
</reference>
<feature type="domain" description="RING-type" evidence="7">
    <location>
        <begin position="114"/>
        <end position="156"/>
    </location>
</feature>
<evidence type="ECO:0000256" key="6">
    <source>
        <dbReference type="SAM" id="Phobius"/>
    </source>
</evidence>
<dbReference type="CDD" id="cd16461">
    <property type="entry name" value="RING-H2_EL5-like"/>
    <property type="match status" value="1"/>
</dbReference>
<feature type="transmembrane region" description="Helical" evidence="6">
    <location>
        <begin position="32"/>
        <end position="53"/>
    </location>
</feature>
<keyword evidence="6" id="KW-1133">Transmembrane helix</keyword>
<evidence type="ECO:0000313" key="8">
    <source>
        <dbReference type="EnsemblPlants" id="AET1Gv20517900.2"/>
    </source>
</evidence>
<keyword evidence="6" id="KW-0472">Membrane</keyword>
<dbReference type="Gene3D" id="3.30.40.10">
    <property type="entry name" value="Zinc/RING finger domain, C3HC4 (zinc finger)"/>
    <property type="match status" value="1"/>
</dbReference>
<keyword evidence="1" id="KW-0479">Metal-binding</keyword>
<reference evidence="8" key="5">
    <citation type="journal article" date="2021" name="G3 (Bethesda)">
        <title>Aegilops tauschii genome assembly Aet v5.0 features greater sequence contiguity and improved annotation.</title>
        <authorList>
            <person name="Wang L."/>
            <person name="Zhu T."/>
            <person name="Rodriguez J.C."/>
            <person name="Deal K.R."/>
            <person name="Dubcovsky J."/>
            <person name="McGuire P.E."/>
            <person name="Lux T."/>
            <person name="Spannagl M."/>
            <person name="Mayer K.F.X."/>
            <person name="Baldrich P."/>
            <person name="Meyers B.C."/>
            <person name="Huo N."/>
            <person name="Gu Y.Q."/>
            <person name="Zhou H."/>
            <person name="Devos K.M."/>
            <person name="Bennetzen J.L."/>
            <person name="Unver T."/>
            <person name="Budak H."/>
            <person name="Gulick P.J."/>
            <person name="Galiba G."/>
            <person name="Kalapos B."/>
            <person name="Nelson D.R."/>
            <person name="Li P."/>
            <person name="You F.M."/>
            <person name="Luo M.C."/>
            <person name="Dvorak J."/>
        </authorList>
    </citation>
    <scope>NUCLEOTIDE SEQUENCE [LARGE SCALE GENOMIC DNA]</scope>
    <source>
        <strain evidence="8">cv. AL8/78</strain>
    </source>
</reference>
<evidence type="ECO:0000256" key="4">
    <source>
        <dbReference type="PROSITE-ProRule" id="PRU00175"/>
    </source>
</evidence>
<evidence type="ECO:0000256" key="3">
    <source>
        <dbReference type="ARBA" id="ARBA00022833"/>
    </source>
</evidence>
<dbReference type="AlphaFoldDB" id="A0A452YS50"/>
<dbReference type="InterPro" id="IPR052788">
    <property type="entry name" value="RING-type_E3_ligase_ATL"/>
</dbReference>
<keyword evidence="3" id="KW-0862">Zinc</keyword>
<dbReference type="SUPFAM" id="SSF57850">
    <property type="entry name" value="RING/U-box"/>
    <property type="match status" value="1"/>
</dbReference>
<dbReference type="PANTHER" id="PTHR45798:SF97">
    <property type="entry name" value="ALCOHOL-SENSITIVE RING FINGER PROTEIN 1"/>
    <property type="match status" value="1"/>
</dbReference>
<keyword evidence="9" id="KW-1185">Reference proteome</keyword>
<evidence type="ECO:0000256" key="5">
    <source>
        <dbReference type="SAM" id="MobiDB-lite"/>
    </source>
</evidence>
<evidence type="ECO:0000256" key="1">
    <source>
        <dbReference type="ARBA" id="ARBA00022723"/>
    </source>
</evidence>
<dbReference type="PANTHER" id="PTHR45798">
    <property type="entry name" value="RING-H2 FINGER PROTEIN ATL61-RELATED-RELATED"/>
    <property type="match status" value="1"/>
</dbReference>
<evidence type="ECO:0000259" key="7">
    <source>
        <dbReference type="PROSITE" id="PS50089"/>
    </source>
</evidence>
<evidence type="ECO:0000313" key="9">
    <source>
        <dbReference type="Proteomes" id="UP000015105"/>
    </source>
</evidence>
<protein>
    <recommendedName>
        <fullName evidence="7">RING-type domain-containing protein</fullName>
    </recommendedName>
</protein>
<dbReference type="Proteomes" id="UP000015105">
    <property type="component" value="Chromosome 1D"/>
</dbReference>
<dbReference type="GO" id="GO:0008270">
    <property type="term" value="F:zinc ion binding"/>
    <property type="evidence" value="ECO:0007669"/>
    <property type="project" value="UniProtKB-KW"/>
</dbReference>
<proteinExistence type="predicted"/>
<feature type="region of interest" description="Disordered" evidence="5">
    <location>
        <begin position="1"/>
        <end position="22"/>
    </location>
</feature>
<keyword evidence="2 4" id="KW-0863">Zinc-finger</keyword>
<dbReference type="InterPro" id="IPR013083">
    <property type="entry name" value="Znf_RING/FYVE/PHD"/>
</dbReference>
<dbReference type="InterPro" id="IPR001841">
    <property type="entry name" value="Znf_RING"/>
</dbReference>
<dbReference type="EnsemblPlants" id="AET1Gv20517900.2">
    <property type="protein sequence ID" value="AET1Gv20517900.2"/>
    <property type="gene ID" value="AET1Gv20517900"/>
</dbReference>
<dbReference type="Gramene" id="AET1Gv20517900.2">
    <property type="protein sequence ID" value="AET1Gv20517900.2"/>
    <property type="gene ID" value="AET1Gv20517900"/>
</dbReference>
<reference evidence="8" key="4">
    <citation type="submission" date="2019-03" db="UniProtKB">
        <authorList>
            <consortium name="EnsemblPlants"/>
        </authorList>
    </citation>
    <scope>IDENTIFICATION</scope>
</reference>
<accession>A0A452YS50</accession>
<name>A0A452YS50_AEGTS</name>
<sequence>PYPSRRLLQSGDPSRIPGIPPADPPAGVSSDVVVILAALLCALICVVGLAAVARCARSRRNANAHANQSSPSGSPAHALPKLAYADAVAAAAAARGAVAGGEEEEGQDGILAECAICLTEFGEREEVRVMPQCGHGFHVECVDTWLRSNSSCPSCRRPIVLDDPAPPKRCRKCEETILEAVIASSSSAGGSRGGGRGGFLP</sequence>
<evidence type="ECO:0000256" key="2">
    <source>
        <dbReference type="ARBA" id="ARBA00022771"/>
    </source>
</evidence>